<gene>
    <name evidence="1" type="ORF">PGLA_22785</name>
</gene>
<keyword evidence="2" id="KW-1185">Reference proteome</keyword>
<name>A0A168D0B2_9BACL</name>
<dbReference type="EMBL" id="LVJH01000070">
    <property type="protein sequence ID" value="OAB33765.1"/>
    <property type="molecule type" value="Genomic_DNA"/>
</dbReference>
<proteinExistence type="predicted"/>
<accession>A0A168D0B2</accession>
<reference evidence="1 2" key="1">
    <citation type="submission" date="2016-03" db="EMBL/GenBank/DDBJ databases">
        <title>Draft genome sequence of Paenibacillus glacialis DSM 22343.</title>
        <authorList>
            <person name="Shin S.-K."/>
            <person name="Yi H."/>
        </authorList>
    </citation>
    <scope>NUCLEOTIDE SEQUENCE [LARGE SCALE GENOMIC DNA]</scope>
    <source>
        <strain evidence="1 2">DSM 22343</strain>
    </source>
</reference>
<protein>
    <submittedName>
        <fullName evidence="1">Uncharacterized protein</fullName>
    </submittedName>
</protein>
<dbReference type="Proteomes" id="UP000076967">
    <property type="component" value="Unassembled WGS sequence"/>
</dbReference>
<organism evidence="1 2">
    <name type="scientific">Paenibacillus glacialis</name>
    <dbReference type="NCBI Taxonomy" id="494026"/>
    <lineage>
        <taxon>Bacteria</taxon>
        <taxon>Bacillati</taxon>
        <taxon>Bacillota</taxon>
        <taxon>Bacilli</taxon>
        <taxon>Bacillales</taxon>
        <taxon>Paenibacillaceae</taxon>
        <taxon>Paenibacillus</taxon>
    </lineage>
</organism>
<sequence>MNQCPLCNDTSAYIERSESIHIECRTCGIYKLNRKAFDDLPTEHRLQPNLFKVSIYNMFRTVRNLPIMTYFINDDLSQITPRATLAEIIEQFPTHVSNRADRVLLTLSIKSKFAGHRLRLLNQIKDHPY</sequence>
<evidence type="ECO:0000313" key="1">
    <source>
        <dbReference type="EMBL" id="OAB33765.1"/>
    </source>
</evidence>
<comment type="caution">
    <text evidence="1">The sequence shown here is derived from an EMBL/GenBank/DDBJ whole genome shotgun (WGS) entry which is preliminary data.</text>
</comment>
<evidence type="ECO:0000313" key="2">
    <source>
        <dbReference type="Proteomes" id="UP000076967"/>
    </source>
</evidence>
<dbReference type="AlphaFoldDB" id="A0A168D0B2"/>